<feature type="transmembrane region" description="Helical" evidence="5">
    <location>
        <begin position="60"/>
        <end position="82"/>
    </location>
</feature>
<keyword evidence="4 5" id="KW-0472">Membrane</keyword>
<feature type="transmembrane region" description="Helical" evidence="5">
    <location>
        <begin position="23"/>
        <end position="48"/>
    </location>
</feature>
<feature type="transmembrane region" description="Helical" evidence="5">
    <location>
        <begin position="88"/>
        <end position="110"/>
    </location>
</feature>
<dbReference type="Proteomes" id="UP000321723">
    <property type="component" value="Unassembled WGS sequence"/>
</dbReference>
<dbReference type="Pfam" id="PF09685">
    <property type="entry name" value="MamF_MmsF"/>
    <property type="match status" value="1"/>
</dbReference>
<accession>A0A511FB28</accession>
<evidence type="ECO:0000313" key="9">
    <source>
        <dbReference type="Proteomes" id="UP000564629"/>
    </source>
</evidence>
<sequence length="123" mass="13533">MTYPPPHPAYGPPPLRPDEERTWAVLAHLGGLFFSFVAPLVVWLVFRGRGPYLEDQAKEALNFQITVVIAYVAAGILALVTFGIGSPVLAVVGVCQLVFQILAAVAAGRYEWYRYPVTIRFVS</sequence>
<dbReference type="EMBL" id="BJVQ01000017">
    <property type="protein sequence ID" value="GEL46469.1"/>
    <property type="molecule type" value="Genomic_DNA"/>
</dbReference>
<evidence type="ECO:0000313" key="8">
    <source>
        <dbReference type="Proteomes" id="UP000321723"/>
    </source>
</evidence>
<dbReference type="OrthoDB" id="9808930at2"/>
<proteinExistence type="predicted"/>
<dbReference type="InterPro" id="IPR019109">
    <property type="entry name" value="MamF_MmsF"/>
</dbReference>
<evidence type="ECO:0000256" key="5">
    <source>
        <dbReference type="SAM" id="Phobius"/>
    </source>
</evidence>
<protein>
    <submittedName>
        <fullName evidence="6">Membrane protein</fullName>
    </submittedName>
</protein>
<comment type="subcellular location">
    <subcellularLocation>
        <location evidence="1">Membrane</location>
        <topology evidence="1">Multi-pass membrane protein</topology>
    </subcellularLocation>
</comment>
<name>A0A511FB28_9CELL</name>
<evidence type="ECO:0000256" key="3">
    <source>
        <dbReference type="ARBA" id="ARBA00022989"/>
    </source>
</evidence>
<evidence type="ECO:0000256" key="1">
    <source>
        <dbReference type="ARBA" id="ARBA00004141"/>
    </source>
</evidence>
<dbReference type="RefSeq" id="WP_146836204.1">
    <property type="nucleotide sequence ID" value="NZ_BJVQ01000017.1"/>
</dbReference>
<dbReference type="EMBL" id="JACHDN010000001">
    <property type="protein sequence ID" value="MBB5471532.1"/>
    <property type="molecule type" value="Genomic_DNA"/>
</dbReference>
<dbReference type="Proteomes" id="UP000564629">
    <property type="component" value="Unassembled WGS sequence"/>
</dbReference>
<evidence type="ECO:0000256" key="4">
    <source>
        <dbReference type="ARBA" id="ARBA00023136"/>
    </source>
</evidence>
<reference evidence="6 8" key="1">
    <citation type="submission" date="2019-07" db="EMBL/GenBank/DDBJ databases">
        <title>Whole genome shotgun sequence of Cellulomonas hominis NBRC 16055.</title>
        <authorList>
            <person name="Hosoyama A."/>
            <person name="Uohara A."/>
            <person name="Ohji S."/>
            <person name="Ichikawa N."/>
        </authorList>
    </citation>
    <scope>NUCLEOTIDE SEQUENCE [LARGE SCALE GENOMIC DNA]</scope>
    <source>
        <strain evidence="6 8">NBRC 16055</strain>
    </source>
</reference>
<keyword evidence="3 5" id="KW-1133">Transmembrane helix</keyword>
<gene>
    <name evidence="6" type="ORF">CHO01_15850</name>
    <name evidence="7" type="ORF">HNR08_000268</name>
</gene>
<organism evidence="6 8">
    <name type="scientific">Cellulomonas hominis</name>
    <dbReference type="NCBI Taxonomy" id="156981"/>
    <lineage>
        <taxon>Bacteria</taxon>
        <taxon>Bacillati</taxon>
        <taxon>Actinomycetota</taxon>
        <taxon>Actinomycetes</taxon>
        <taxon>Micrococcales</taxon>
        <taxon>Cellulomonadaceae</taxon>
        <taxon>Cellulomonas</taxon>
    </lineage>
</organism>
<keyword evidence="2 5" id="KW-0812">Transmembrane</keyword>
<dbReference type="AlphaFoldDB" id="A0A511FB28"/>
<reference evidence="7 9" key="2">
    <citation type="submission" date="2020-08" db="EMBL/GenBank/DDBJ databases">
        <title>Sequencing the genomes of 1000 actinobacteria strains.</title>
        <authorList>
            <person name="Klenk H.-P."/>
        </authorList>
    </citation>
    <scope>NUCLEOTIDE SEQUENCE [LARGE SCALE GENOMIC DNA]</scope>
    <source>
        <strain evidence="7 9">DSM 9581</strain>
    </source>
</reference>
<evidence type="ECO:0000313" key="7">
    <source>
        <dbReference type="EMBL" id="MBB5471532.1"/>
    </source>
</evidence>
<evidence type="ECO:0000256" key="2">
    <source>
        <dbReference type="ARBA" id="ARBA00022692"/>
    </source>
</evidence>
<evidence type="ECO:0000313" key="6">
    <source>
        <dbReference type="EMBL" id="GEL46469.1"/>
    </source>
</evidence>
<comment type="caution">
    <text evidence="6">The sequence shown here is derived from an EMBL/GenBank/DDBJ whole genome shotgun (WGS) entry which is preliminary data.</text>
</comment>
<keyword evidence="8" id="KW-1185">Reference proteome</keyword>